<dbReference type="InterPro" id="IPR036890">
    <property type="entry name" value="HATPase_C_sf"/>
</dbReference>
<evidence type="ECO:0000313" key="4">
    <source>
        <dbReference type="EMBL" id="SUO93000.1"/>
    </source>
</evidence>
<evidence type="ECO:0000256" key="2">
    <source>
        <dbReference type="SAM" id="MobiDB-lite"/>
    </source>
</evidence>
<name>A0A380MK46_STRGR</name>
<dbReference type="Gene3D" id="3.30.565.10">
    <property type="entry name" value="Histidine kinase-like ATPase, C-terminal domain"/>
    <property type="match status" value="1"/>
</dbReference>
<evidence type="ECO:0000259" key="3">
    <source>
        <dbReference type="Pfam" id="PF13581"/>
    </source>
</evidence>
<keyword evidence="1" id="KW-0723">Serine/threonine-protein kinase</keyword>
<feature type="compositionally biased region" description="Pro residues" evidence="2">
    <location>
        <begin position="20"/>
        <end position="32"/>
    </location>
</feature>
<dbReference type="CDD" id="cd16936">
    <property type="entry name" value="HATPase_RsbW-like"/>
    <property type="match status" value="1"/>
</dbReference>
<sequence>MTGKHIEGGTPSSLAAEGKPCPPPPLRQPAPATPAFLIGLGIGLSLPAADLADAADARHPNLPHLEPAPTGHPAYTETLPCTPDSAPAARRLIRQALGAWAFDVLADDACLVAGEMVANACRHTRSPVIRVSVTRLDGPGVEIAVTDRSRVLPGRKPAAPEALDGRGLLLVDAVAARWGADPERWGKRVWAEVRAA</sequence>
<accession>A0A380MK46</accession>
<dbReference type="PANTHER" id="PTHR35526:SF3">
    <property type="entry name" value="ANTI-SIGMA-F FACTOR RSBW"/>
    <property type="match status" value="1"/>
</dbReference>
<dbReference type="InterPro" id="IPR050267">
    <property type="entry name" value="Anti-sigma-factor_SerPK"/>
</dbReference>
<dbReference type="PANTHER" id="PTHR35526">
    <property type="entry name" value="ANTI-SIGMA-F FACTOR RSBW-RELATED"/>
    <property type="match status" value="1"/>
</dbReference>
<keyword evidence="1" id="KW-0808">Transferase</keyword>
<feature type="domain" description="Histidine kinase/HSP90-like ATPase" evidence="3">
    <location>
        <begin position="80"/>
        <end position="176"/>
    </location>
</feature>
<dbReference type="SUPFAM" id="SSF55874">
    <property type="entry name" value="ATPase domain of HSP90 chaperone/DNA topoisomerase II/histidine kinase"/>
    <property type="match status" value="1"/>
</dbReference>
<protein>
    <submittedName>
        <fullName evidence="4">Regulatory protein</fullName>
    </submittedName>
</protein>
<dbReference type="Pfam" id="PF13581">
    <property type="entry name" value="HATPase_c_2"/>
    <property type="match status" value="1"/>
</dbReference>
<evidence type="ECO:0000256" key="1">
    <source>
        <dbReference type="ARBA" id="ARBA00022527"/>
    </source>
</evidence>
<feature type="region of interest" description="Disordered" evidence="2">
    <location>
        <begin position="1"/>
        <end position="32"/>
    </location>
</feature>
<dbReference type="Proteomes" id="UP000254150">
    <property type="component" value="Unassembled WGS sequence"/>
</dbReference>
<evidence type="ECO:0000313" key="5">
    <source>
        <dbReference type="Proteomes" id="UP000254150"/>
    </source>
</evidence>
<dbReference type="EMBL" id="UHID01000001">
    <property type="protein sequence ID" value="SUO93000.1"/>
    <property type="molecule type" value="Genomic_DNA"/>
</dbReference>
<dbReference type="AlphaFoldDB" id="A0A380MK46"/>
<feature type="region of interest" description="Disordered" evidence="2">
    <location>
        <begin position="59"/>
        <end position="81"/>
    </location>
</feature>
<proteinExistence type="predicted"/>
<dbReference type="GO" id="GO:0004674">
    <property type="term" value="F:protein serine/threonine kinase activity"/>
    <property type="evidence" value="ECO:0007669"/>
    <property type="project" value="UniProtKB-KW"/>
</dbReference>
<reference evidence="4 5" key="1">
    <citation type="submission" date="2018-06" db="EMBL/GenBank/DDBJ databases">
        <authorList>
            <consortium name="Pathogen Informatics"/>
            <person name="Doyle S."/>
        </authorList>
    </citation>
    <scope>NUCLEOTIDE SEQUENCE [LARGE SCALE GENOMIC DNA]</scope>
    <source>
        <strain evidence="4 5">NCTC7807</strain>
    </source>
</reference>
<dbReference type="InterPro" id="IPR003594">
    <property type="entry name" value="HATPase_dom"/>
</dbReference>
<gene>
    <name evidence="4" type="ORF">NCTC7807_00139</name>
</gene>
<organism evidence="4 5">
    <name type="scientific">Streptomyces griseus</name>
    <dbReference type="NCBI Taxonomy" id="1911"/>
    <lineage>
        <taxon>Bacteria</taxon>
        <taxon>Bacillati</taxon>
        <taxon>Actinomycetota</taxon>
        <taxon>Actinomycetes</taxon>
        <taxon>Kitasatosporales</taxon>
        <taxon>Streptomycetaceae</taxon>
        <taxon>Streptomyces</taxon>
    </lineage>
</organism>
<keyword evidence="1" id="KW-0418">Kinase</keyword>